<accession>A0A0E2BQ58</accession>
<dbReference type="AlphaFoldDB" id="A0A0E2BQ58"/>
<dbReference type="EMBL" id="AHON02000050">
    <property type="protein sequence ID" value="EKO33537.1"/>
    <property type="molecule type" value="Genomic_DNA"/>
</dbReference>
<evidence type="ECO:0008006" key="3">
    <source>
        <dbReference type="Google" id="ProtNLM"/>
    </source>
</evidence>
<name>A0A0E2BQ58_9LEPT</name>
<dbReference type="Proteomes" id="UP000006329">
    <property type="component" value="Unassembled WGS sequence"/>
</dbReference>
<sequence length="69" mass="7918">MEETTRKKGYALGEAVQDKKSGQKMYVSAAWSPEVSCVYFDAEKESLVEVRMYPEDLERIQGLLPYLPK</sequence>
<gene>
    <name evidence="1" type="ORF">LEP1GSC179_1917</name>
</gene>
<evidence type="ECO:0000313" key="1">
    <source>
        <dbReference type="EMBL" id="EKO33537.1"/>
    </source>
</evidence>
<organism evidence="1 2">
    <name type="scientific">Leptospira santarosai str. MOR084</name>
    <dbReference type="NCBI Taxonomy" id="1049984"/>
    <lineage>
        <taxon>Bacteria</taxon>
        <taxon>Pseudomonadati</taxon>
        <taxon>Spirochaetota</taxon>
        <taxon>Spirochaetia</taxon>
        <taxon>Leptospirales</taxon>
        <taxon>Leptospiraceae</taxon>
        <taxon>Leptospira</taxon>
    </lineage>
</organism>
<dbReference type="RefSeq" id="WP_004476049.1">
    <property type="nucleotide sequence ID" value="NZ_AHON02000050.1"/>
</dbReference>
<reference evidence="1" key="1">
    <citation type="submission" date="2012-10" db="EMBL/GenBank/DDBJ databases">
        <authorList>
            <person name="Harkins D.M."/>
            <person name="Durkin A.S."/>
            <person name="Brinkac L.M."/>
            <person name="Haft D.H."/>
            <person name="Selengut J.D."/>
            <person name="Sanka R."/>
            <person name="DePew J."/>
            <person name="Purushe J."/>
            <person name="Matthias M.A."/>
            <person name="Vinetz J.M."/>
            <person name="Sutton G.G."/>
            <person name="Nierman W.C."/>
            <person name="Fouts D.E."/>
        </authorList>
    </citation>
    <scope>NUCLEOTIDE SEQUENCE [LARGE SCALE GENOMIC DNA]</scope>
    <source>
        <strain evidence="1">MOR084</strain>
    </source>
</reference>
<comment type="caution">
    <text evidence="1">The sequence shown here is derived from an EMBL/GenBank/DDBJ whole genome shotgun (WGS) entry which is preliminary data.</text>
</comment>
<protein>
    <recommendedName>
        <fullName evidence="3">PF09926 repeat protein</fullName>
    </recommendedName>
</protein>
<keyword evidence="2" id="KW-1185">Reference proteome</keyword>
<evidence type="ECO:0000313" key="2">
    <source>
        <dbReference type="Proteomes" id="UP000006329"/>
    </source>
</evidence>
<proteinExistence type="predicted"/>